<dbReference type="Pfam" id="PF05016">
    <property type="entry name" value="ParE_toxin"/>
    <property type="match status" value="1"/>
</dbReference>
<accession>A0A1F5YQ75</accession>
<evidence type="ECO:0008006" key="4">
    <source>
        <dbReference type="Google" id="ProtNLM"/>
    </source>
</evidence>
<gene>
    <name evidence="2" type="ORF">A2W14_06415</name>
</gene>
<comment type="caution">
    <text evidence="2">The sequence shown here is derived from an EMBL/GenBank/DDBJ whole genome shotgun (WGS) entry which is preliminary data.</text>
</comment>
<dbReference type="AlphaFoldDB" id="A0A1F5YQ75"/>
<reference evidence="2 3" key="1">
    <citation type="journal article" date="2016" name="Nat. Commun.">
        <title>Thousands of microbial genomes shed light on interconnected biogeochemical processes in an aquifer system.</title>
        <authorList>
            <person name="Anantharaman K."/>
            <person name="Brown C.T."/>
            <person name="Hug L.A."/>
            <person name="Sharon I."/>
            <person name="Castelle C.J."/>
            <person name="Probst A.J."/>
            <person name="Thomas B.C."/>
            <person name="Singh A."/>
            <person name="Wilkins M.J."/>
            <person name="Karaoz U."/>
            <person name="Brodie E.L."/>
            <person name="Williams K.H."/>
            <person name="Hubbard S.S."/>
            <person name="Banfield J.F."/>
        </authorList>
    </citation>
    <scope>NUCLEOTIDE SEQUENCE [LARGE SCALE GENOMIC DNA]</scope>
</reference>
<evidence type="ECO:0000256" key="1">
    <source>
        <dbReference type="ARBA" id="ARBA00022649"/>
    </source>
</evidence>
<dbReference type="EMBL" id="MFJA01000078">
    <property type="protein sequence ID" value="OGG02042.1"/>
    <property type="molecule type" value="Genomic_DNA"/>
</dbReference>
<dbReference type="STRING" id="1798371.A2W14_06415"/>
<dbReference type="PANTHER" id="PTHR38813">
    <property type="match status" value="1"/>
</dbReference>
<dbReference type="Gene3D" id="3.30.2310.20">
    <property type="entry name" value="RelE-like"/>
    <property type="match status" value="1"/>
</dbReference>
<dbReference type="Proteomes" id="UP000176665">
    <property type="component" value="Unassembled WGS sequence"/>
</dbReference>
<sequence>MYTAYFTRQAVNSFKKIPKEYQLKIKEAISELELDPYSSGTIKLLNYPVAQYRKRTGDYRILFDIDDEKKILIIANIRRRTSTTYQ</sequence>
<proteinExistence type="predicted"/>
<evidence type="ECO:0000313" key="3">
    <source>
        <dbReference type="Proteomes" id="UP000176665"/>
    </source>
</evidence>
<dbReference type="PANTHER" id="PTHR38813:SF1">
    <property type="entry name" value="TOXIN RELE1-RELATED"/>
    <property type="match status" value="1"/>
</dbReference>
<dbReference type="InterPro" id="IPR007712">
    <property type="entry name" value="RelE/ParE_toxin"/>
</dbReference>
<dbReference type="InterPro" id="IPR035093">
    <property type="entry name" value="RelE/ParE_toxin_dom_sf"/>
</dbReference>
<organism evidence="2 3">
    <name type="scientific">Candidatus Gottesmanbacteria bacterium RBG_16_37_8</name>
    <dbReference type="NCBI Taxonomy" id="1798371"/>
    <lineage>
        <taxon>Bacteria</taxon>
        <taxon>Candidatus Gottesmaniibacteriota</taxon>
    </lineage>
</organism>
<dbReference type="InterPro" id="IPR052747">
    <property type="entry name" value="TA_system_RelE_toxin"/>
</dbReference>
<evidence type="ECO:0000313" key="2">
    <source>
        <dbReference type="EMBL" id="OGG02042.1"/>
    </source>
</evidence>
<protein>
    <recommendedName>
        <fullName evidence="4">Addiction module toxin RelE</fullName>
    </recommendedName>
</protein>
<name>A0A1F5YQ75_9BACT</name>
<keyword evidence="1" id="KW-1277">Toxin-antitoxin system</keyword>
<dbReference type="SUPFAM" id="SSF143011">
    <property type="entry name" value="RelE-like"/>
    <property type="match status" value="1"/>
</dbReference>